<evidence type="ECO:0000313" key="3">
    <source>
        <dbReference type="Proteomes" id="UP000297839"/>
    </source>
</evidence>
<gene>
    <name evidence="2" type="ORF">EZ216_08490</name>
</gene>
<feature type="transmembrane region" description="Helical" evidence="1">
    <location>
        <begin position="49"/>
        <end position="69"/>
    </location>
</feature>
<comment type="caution">
    <text evidence="2">The sequence shown here is derived from an EMBL/GenBank/DDBJ whole genome shotgun (WGS) entry which is preliminary data.</text>
</comment>
<dbReference type="OrthoDB" id="9180342at2"/>
<dbReference type="EMBL" id="SMLK01000002">
    <property type="protein sequence ID" value="TFZ03691.1"/>
    <property type="molecule type" value="Genomic_DNA"/>
</dbReference>
<sequence>MPGSSSSNPAAADKPERFEQPLDLTVHALPGPREVEQAERTSRGRFKMLMVALICAAPVAASYFTYYVVRPEGRRNFGELIEPQRAMPAIEATTLDGAKVPLASVKDQWLLVSVAGGACDAQCEQHLYLQRQLREALGRDKDRVDWVWLIDDAVPVRDALRPALAHATVLRLPKEQLAQWLQPAAGAALEDHLYVVDPMGHWMMRFPVKLDREGAAKAKRDLERLMRASAGWDQAGRGK</sequence>
<name>A0A4Z0BXM2_9BURK</name>
<accession>A0A4Z0BXM2</accession>
<proteinExistence type="predicted"/>
<evidence type="ECO:0000313" key="2">
    <source>
        <dbReference type="EMBL" id="TFZ03691.1"/>
    </source>
</evidence>
<keyword evidence="3" id="KW-1185">Reference proteome</keyword>
<keyword evidence="1" id="KW-0472">Membrane</keyword>
<dbReference type="InterPro" id="IPR036249">
    <property type="entry name" value="Thioredoxin-like_sf"/>
</dbReference>
<dbReference type="Proteomes" id="UP000297839">
    <property type="component" value="Unassembled WGS sequence"/>
</dbReference>
<organism evidence="2 3">
    <name type="scientific">Ramlibacter humi</name>
    <dbReference type="NCBI Taxonomy" id="2530451"/>
    <lineage>
        <taxon>Bacteria</taxon>
        <taxon>Pseudomonadati</taxon>
        <taxon>Pseudomonadota</taxon>
        <taxon>Betaproteobacteria</taxon>
        <taxon>Burkholderiales</taxon>
        <taxon>Comamonadaceae</taxon>
        <taxon>Ramlibacter</taxon>
    </lineage>
</organism>
<evidence type="ECO:0008006" key="4">
    <source>
        <dbReference type="Google" id="ProtNLM"/>
    </source>
</evidence>
<dbReference type="SUPFAM" id="SSF52833">
    <property type="entry name" value="Thioredoxin-like"/>
    <property type="match status" value="1"/>
</dbReference>
<evidence type="ECO:0000256" key="1">
    <source>
        <dbReference type="SAM" id="Phobius"/>
    </source>
</evidence>
<keyword evidence="1" id="KW-1133">Transmembrane helix</keyword>
<keyword evidence="1" id="KW-0812">Transmembrane</keyword>
<reference evidence="2 3" key="1">
    <citation type="submission" date="2019-03" db="EMBL/GenBank/DDBJ databases">
        <title>Ramlibacter sp. 18x22-1, whole genome shotgun sequence.</title>
        <authorList>
            <person name="Zhang X."/>
            <person name="Feng G."/>
            <person name="Zhu H."/>
        </authorList>
    </citation>
    <scope>NUCLEOTIDE SEQUENCE [LARGE SCALE GENOMIC DNA]</scope>
    <source>
        <strain evidence="2 3">18x22-1</strain>
    </source>
</reference>
<protein>
    <recommendedName>
        <fullName evidence="4">Cytochrome C oxidase subunit I</fullName>
    </recommendedName>
</protein>
<dbReference type="AlphaFoldDB" id="A0A4Z0BXM2"/>
<dbReference type="RefSeq" id="WP_135249316.1">
    <property type="nucleotide sequence ID" value="NZ_SMLK01000002.1"/>
</dbReference>